<dbReference type="OrthoDB" id="9808281at2"/>
<dbReference type="AlphaFoldDB" id="A0A4R2H2D5"/>
<dbReference type="Pfam" id="PF01648">
    <property type="entry name" value="ACPS"/>
    <property type="match status" value="1"/>
</dbReference>
<evidence type="ECO:0000313" key="6">
    <source>
        <dbReference type="EMBL" id="TCO18754.1"/>
    </source>
</evidence>
<dbReference type="EMBL" id="SLWO01000011">
    <property type="protein sequence ID" value="TCO18754.1"/>
    <property type="molecule type" value="Genomic_DNA"/>
</dbReference>
<dbReference type="Gene3D" id="3.90.470.20">
    <property type="entry name" value="4'-phosphopantetheinyl transferase domain"/>
    <property type="match status" value="2"/>
</dbReference>
<dbReference type="Proteomes" id="UP000295684">
    <property type="component" value="Unassembled WGS sequence"/>
</dbReference>
<dbReference type="EMBL" id="BMJO01000010">
    <property type="protein sequence ID" value="GGE70500.1"/>
    <property type="molecule type" value="Genomic_DNA"/>
</dbReference>
<dbReference type="GO" id="GO:0000287">
    <property type="term" value="F:magnesium ion binding"/>
    <property type="evidence" value="ECO:0007669"/>
    <property type="project" value="InterPro"/>
</dbReference>
<reference evidence="8" key="2">
    <citation type="journal article" date="2019" name="Int. J. Syst. Evol. Microbiol.">
        <title>The Global Catalogue of Microorganisms (GCM) 10K type strain sequencing project: providing services to taxonomists for standard genome sequencing and annotation.</title>
        <authorList>
            <consortium name="The Broad Institute Genomics Platform"/>
            <consortium name="The Broad Institute Genome Sequencing Center for Infectious Disease"/>
            <person name="Wu L."/>
            <person name="Ma J."/>
        </authorList>
    </citation>
    <scope>NUCLEOTIDE SEQUENCE [LARGE SCALE GENOMIC DNA]</scope>
    <source>
        <strain evidence="8">CGMCC 1.15644</strain>
    </source>
</reference>
<protein>
    <submittedName>
        <fullName evidence="6">4'-phosphopantetheinyl transferase</fullName>
    </submittedName>
</protein>
<evidence type="ECO:0000256" key="1">
    <source>
        <dbReference type="ARBA" id="ARBA00010990"/>
    </source>
</evidence>
<reference evidence="5" key="1">
    <citation type="journal article" date="2014" name="Int. J. Syst. Evol. Microbiol.">
        <title>Complete genome of a new Firmicutes species belonging to the dominant human colonic microbiota ('Ruminococcus bicirculans') reveals two chromosomes and a selective capacity to utilize plant glucans.</title>
        <authorList>
            <consortium name="NISC Comparative Sequencing Program"/>
            <person name="Wegmann U."/>
            <person name="Louis P."/>
            <person name="Goesmann A."/>
            <person name="Henrissat B."/>
            <person name="Duncan S.H."/>
            <person name="Flint H.J."/>
        </authorList>
    </citation>
    <scope>NUCLEOTIDE SEQUENCE</scope>
    <source>
        <strain evidence="5">CGMCC 1.15644</strain>
    </source>
</reference>
<dbReference type="InterPro" id="IPR050559">
    <property type="entry name" value="P-Pant_transferase_sf"/>
</dbReference>
<feature type="domain" description="4'-phosphopantetheinyl transferase N-terminal" evidence="4">
    <location>
        <begin position="50"/>
        <end position="129"/>
    </location>
</feature>
<accession>A0A4R2H2D5</accession>
<dbReference type="RefSeq" id="WP_132536306.1">
    <property type="nucleotide sequence ID" value="NZ_BMJO01000010.1"/>
</dbReference>
<proteinExistence type="inferred from homology"/>
<dbReference type="GO" id="GO:0019878">
    <property type="term" value="P:lysine biosynthetic process via aminoadipic acid"/>
    <property type="evidence" value="ECO:0007669"/>
    <property type="project" value="TreeGrafter"/>
</dbReference>
<comment type="caution">
    <text evidence="6">The sequence shown here is derived from an EMBL/GenBank/DDBJ whole genome shotgun (WGS) entry which is preliminary data.</text>
</comment>
<dbReference type="PANTHER" id="PTHR12215">
    <property type="entry name" value="PHOSPHOPANTETHEINE TRANSFERASE"/>
    <property type="match status" value="1"/>
</dbReference>
<sequence>MNYKKKKAISVLETNTAFKINALNTMLIIFTVIAKDMIKLLYFDTNTTGEQELLTLAEHLPIKMQEYVLRYRYVSDRKLSLVGRLMLFKVLQGEGKPYLIQDWEKGLNNKPFIIDWKEFNISHSGSMVAFCYGDNLVGVDIEVISDSNHLEFIDFLHPDEFHYISASKKPTDSFYNVWVRKEAFLKATGLGLTNQSAEYNCLPDIVSYNELLWHIKEIEINAAYKCCVCSLDNEEIDIEKFVLSF</sequence>
<evidence type="ECO:0000313" key="8">
    <source>
        <dbReference type="Proteomes" id="UP000622648"/>
    </source>
</evidence>
<evidence type="ECO:0000313" key="5">
    <source>
        <dbReference type="EMBL" id="GGE70500.1"/>
    </source>
</evidence>
<keyword evidence="8" id="KW-1185">Reference proteome</keyword>
<dbReference type="InterPro" id="IPR037143">
    <property type="entry name" value="4-PPantetheinyl_Trfase_dom_sf"/>
</dbReference>
<dbReference type="SUPFAM" id="SSF56214">
    <property type="entry name" value="4'-phosphopantetheinyl transferase"/>
    <property type="match status" value="2"/>
</dbReference>
<dbReference type="InterPro" id="IPR055066">
    <property type="entry name" value="AASDHPPT_N"/>
</dbReference>
<keyword evidence="2 6" id="KW-0808">Transferase</keyword>
<dbReference type="PANTHER" id="PTHR12215:SF10">
    <property type="entry name" value="L-AMINOADIPATE-SEMIALDEHYDE DEHYDROGENASE-PHOSPHOPANTETHEINYL TRANSFERASE"/>
    <property type="match status" value="1"/>
</dbReference>
<dbReference type="Pfam" id="PF22624">
    <property type="entry name" value="AASDHPPT_N"/>
    <property type="match status" value="1"/>
</dbReference>
<reference evidence="5" key="4">
    <citation type="submission" date="2024-05" db="EMBL/GenBank/DDBJ databases">
        <authorList>
            <person name="Sun Q."/>
            <person name="Zhou Y."/>
        </authorList>
    </citation>
    <scope>NUCLEOTIDE SEQUENCE</scope>
    <source>
        <strain evidence="5">CGMCC 1.15644</strain>
    </source>
</reference>
<comment type="similarity">
    <text evidence="1">Belongs to the P-Pant transferase superfamily. Gsp/Sfp/HetI/AcpT family.</text>
</comment>
<evidence type="ECO:0000313" key="7">
    <source>
        <dbReference type="Proteomes" id="UP000295684"/>
    </source>
</evidence>
<feature type="domain" description="4'-phosphopantetheinyl transferase" evidence="3">
    <location>
        <begin position="137"/>
        <end position="201"/>
    </location>
</feature>
<evidence type="ECO:0000259" key="4">
    <source>
        <dbReference type="Pfam" id="PF22624"/>
    </source>
</evidence>
<organism evidence="6 7">
    <name type="scientific">Pedobacter psychrotolerans</name>
    <dbReference type="NCBI Taxonomy" id="1843235"/>
    <lineage>
        <taxon>Bacteria</taxon>
        <taxon>Pseudomonadati</taxon>
        <taxon>Bacteroidota</taxon>
        <taxon>Sphingobacteriia</taxon>
        <taxon>Sphingobacteriales</taxon>
        <taxon>Sphingobacteriaceae</taxon>
        <taxon>Pedobacter</taxon>
    </lineage>
</organism>
<evidence type="ECO:0000259" key="3">
    <source>
        <dbReference type="Pfam" id="PF01648"/>
    </source>
</evidence>
<dbReference type="GO" id="GO:0008897">
    <property type="term" value="F:holo-[acyl-carrier-protein] synthase activity"/>
    <property type="evidence" value="ECO:0007669"/>
    <property type="project" value="InterPro"/>
</dbReference>
<name>A0A4R2H2D5_9SPHI</name>
<gene>
    <name evidence="5" type="primary">sfp</name>
    <name evidence="6" type="ORF">EV200_11192</name>
    <name evidence="5" type="ORF">GCM10011413_41490</name>
</gene>
<dbReference type="Proteomes" id="UP000622648">
    <property type="component" value="Unassembled WGS sequence"/>
</dbReference>
<evidence type="ECO:0000256" key="2">
    <source>
        <dbReference type="ARBA" id="ARBA00022679"/>
    </source>
</evidence>
<reference evidence="6 7" key="3">
    <citation type="submission" date="2019-03" db="EMBL/GenBank/DDBJ databases">
        <title>Genomic Encyclopedia of Type Strains, Phase IV (KMG-IV): sequencing the most valuable type-strain genomes for metagenomic binning, comparative biology and taxonomic classification.</title>
        <authorList>
            <person name="Goeker M."/>
        </authorList>
    </citation>
    <scope>NUCLEOTIDE SEQUENCE [LARGE SCALE GENOMIC DNA]</scope>
    <source>
        <strain evidence="6 7">DSM 103236</strain>
    </source>
</reference>
<dbReference type="GO" id="GO:0005829">
    <property type="term" value="C:cytosol"/>
    <property type="evidence" value="ECO:0007669"/>
    <property type="project" value="TreeGrafter"/>
</dbReference>
<dbReference type="InterPro" id="IPR008278">
    <property type="entry name" value="4-PPantetheinyl_Trfase_dom"/>
</dbReference>